<evidence type="ECO:0008006" key="3">
    <source>
        <dbReference type="Google" id="ProtNLM"/>
    </source>
</evidence>
<accession>A0A1M6E3U5</accession>
<protein>
    <recommendedName>
        <fullName evidence="3">Integrase DNA-binding domain-containing protein</fullName>
    </recommendedName>
</protein>
<keyword evidence="2" id="KW-1185">Reference proteome</keyword>
<dbReference type="InterPro" id="IPR038488">
    <property type="entry name" value="Integrase_DNA-bd_sf"/>
</dbReference>
<reference evidence="2" key="1">
    <citation type="submission" date="2016-11" db="EMBL/GenBank/DDBJ databases">
        <authorList>
            <person name="Varghese N."/>
            <person name="Submissions S."/>
        </authorList>
    </citation>
    <scope>NUCLEOTIDE SEQUENCE [LARGE SCALE GENOMIC DNA]</scope>
    <source>
        <strain evidence="2">DSM 100564</strain>
    </source>
</reference>
<evidence type="ECO:0000313" key="2">
    <source>
        <dbReference type="Proteomes" id="UP000183982"/>
    </source>
</evidence>
<organism evidence="1 2">
    <name type="scientific">Shimia gijangensis</name>
    <dbReference type="NCBI Taxonomy" id="1470563"/>
    <lineage>
        <taxon>Bacteria</taxon>
        <taxon>Pseudomonadati</taxon>
        <taxon>Pseudomonadota</taxon>
        <taxon>Alphaproteobacteria</taxon>
        <taxon>Rhodobacterales</taxon>
        <taxon>Roseobacteraceae</taxon>
    </lineage>
</organism>
<gene>
    <name evidence="1" type="ORF">SAMN05444000_10399</name>
</gene>
<name>A0A1M6E3U5_9RHOB</name>
<dbReference type="Proteomes" id="UP000183982">
    <property type="component" value="Unassembled WGS sequence"/>
</dbReference>
<dbReference type="Gene3D" id="3.30.160.390">
    <property type="entry name" value="Integrase, DNA-binding domain"/>
    <property type="match status" value="1"/>
</dbReference>
<evidence type="ECO:0000313" key="1">
    <source>
        <dbReference type="EMBL" id="SHI80172.1"/>
    </source>
</evidence>
<dbReference type="AlphaFoldDB" id="A0A1M6E3U5"/>
<proteinExistence type="predicted"/>
<sequence length="42" mass="4558">MTLTNLTCKTANPGETRRKLFDGSGMYLLVRLGGTKNLADVT</sequence>
<dbReference type="EMBL" id="FQZQ01000003">
    <property type="protein sequence ID" value="SHI80172.1"/>
    <property type="molecule type" value="Genomic_DNA"/>
</dbReference>